<keyword evidence="2" id="KW-0695">RNA-directed DNA polymerase</keyword>
<dbReference type="GO" id="GO:0003964">
    <property type="term" value="F:RNA-directed DNA polymerase activity"/>
    <property type="evidence" value="ECO:0007669"/>
    <property type="project" value="UniProtKB-KW"/>
</dbReference>
<dbReference type="EMBL" id="GBHO01034566">
    <property type="protein sequence ID" value="JAG09038.1"/>
    <property type="molecule type" value="Transcribed_RNA"/>
</dbReference>
<feature type="non-terminal residue" evidence="2">
    <location>
        <position position="1"/>
    </location>
</feature>
<sequence>QAFDRVWPPGLLFKLKPLLSDTYFKLIQSFITSRTFHVKCDGAQSRSRGILASVPQGSVWGPILYLIYVCDIPTSRETTSAMFADDYAILSRDSSGTAVSTKLQLHLNSIQEWTEQWRILMNPEKSCTVTFTLKRNYETNRIVMSSGNIPEADVVRYLGVHLQQRLTYDTHIGELVKRLRSRIHLLKPLLSQNSPLSLDNKRLLYLTMIRPIWQYSCSIWGLASKTQIKRVQTQQNRALRMITAAPWFVRNSVIHRDLDVPLVEEVISTTMNRMHASITTHQSTAFEHLLSSWDRNLHPRRLKRKRTVDLILTGRNDETAT</sequence>
<evidence type="ECO:0000313" key="2">
    <source>
        <dbReference type="EMBL" id="JAG09038.1"/>
    </source>
</evidence>
<dbReference type="AlphaFoldDB" id="A0A0A9WRE5"/>
<accession>A0A0A9WRE5</accession>
<proteinExistence type="predicted"/>
<dbReference type="InterPro" id="IPR000477">
    <property type="entry name" value="RT_dom"/>
</dbReference>
<dbReference type="PROSITE" id="PS50878">
    <property type="entry name" value="RT_POL"/>
    <property type="match status" value="1"/>
</dbReference>
<keyword evidence="2" id="KW-0548">Nucleotidyltransferase</keyword>
<feature type="domain" description="Reverse transcriptase" evidence="1">
    <location>
        <begin position="1"/>
        <end position="162"/>
    </location>
</feature>
<name>A0A0A9WRE5_LYGHE</name>
<evidence type="ECO:0000259" key="1">
    <source>
        <dbReference type="PROSITE" id="PS50878"/>
    </source>
</evidence>
<reference evidence="2" key="1">
    <citation type="journal article" date="2014" name="PLoS ONE">
        <title>Transcriptome-Based Identification of ABC Transporters in the Western Tarnished Plant Bug Lygus hesperus.</title>
        <authorList>
            <person name="Hull J.J."/>
            <person name="Chaney K."/>
            <person name="Geib S.M."/>
            <person name="Fabrick J.A."/>
            <person name="Brent C.S."/>
            <person name="Walsh D."/>
            <person name="Lavine L.C."/>
        </authorList>
    </citation>
    <scope>NUCLEOTIDE SEQUENCE</scope>
</reference>
<dbReference type="Pfam" id="PF00078">
    <property type="entry name" value="RVT_1"/>
    <property type="match status" value="1"/>
</dbReference>
<protein>
    <submittedName>
        <fullName evidence="2">Putative RNA-directed DNA polymerase from transposon X-element</fullName>
    </submittedName>
</protein>
<reference evidence="2" key="2">
    <citation type="submission" date="2014-07" db="EMBL/GenBank/DDBJ databases">
        <authorList>
            <person name="Hull J."/>
        </authorList>
    </citation>
    <scope>NUCLEOTIDE SEQUENCE</scope>
</reference>
<dbReference type="PANTHER" id="PTHR33332">
    <property type="entry name" value="REVERSE TRANSCRIPTASE DOMAIN-CONTAINING PROTEIN"/>
    <property type="match status" value="1"/>
</dbReference>
<gene>
    <name evidence="2" type="ORF">CM83_9747</name>
</gene>
<keyword evidence="2" id="KW-0808">Transferase</keyword>
<organism evidence="2">
    <name type="scientific">Lygus hesperus</name>
    <name type="common">Western plant bug</name>
    <dbReference type="NCBI Taxonomy" id="30085"/>
    <lineage>
        <taxon>Eukaryota</taxon>
        <taxon>Metazoa</taxon>
        <taxon>Ecdysozoa</taxon>
        <taxon>Arthropoda</taxon>
        <taxon>Hexapoda</taxon>
        <taxon>Insecta</taxon>
        <taxon>Pterygota</taxon>
        <taxon>Neoptera</taxon>
        <taxon>Paraneoptera</taxon>
        <taxon>Hemiptera</taxon>
        <taxon>Heteroptera</taxon>
        <taxon>Panheteroptera</taxon>
        <taxon>Cimicomorpha</taxon>
        <taxon>Miridae</taxon>
        <taxon>Mirini</taxon>
        <taxon>Lygus</taxon>
    </lineage>
</organism>